<accession>A0A9E7SWF4</accession>
<dbReference type="RefSeq" id="WP_254160498.1">
    <property type="nucleotide sequence ID" value="NZ_CP100355.1"/>
</dbReference>
<dbReference type="Pfam" id="PF00586">
    <property type="entry name" value="AIRS"/>
    <property type="match status" value="1"/>
</dbReference>
<dbReference type="Gene3D" id="3.90.650.10">
    <property type="entry name" value="PurM-like C-terminal domain"/>
    <property type="match status" value="1"/>
</dbReference>
<dbReference type="InterPro" id="IPR036921">
    <property type="entry name" value="PurM-like_N_sf"/>
</dbReference>
<evidence type="ECO:0000313" key="5">
    <source>
        <dbReference type="Proteomes" id="UP001056855"/>
    </source>
</evidence>
<name>A0A9E7SWF4_9EURY</name>
<dbReference type="KEGG" id="sawl:NGM29_07390"/>
<dbReference type="EMBL" id="CP100355">
    <property type="protein sequence ID" value="UTF55450.1"/>
    <property type="molecule type" value="Genomic_DNA"/>
</dbReference>
<dbReference type="Pfam" id="PF02769">
    <property type="entry name" value="AIRS_C"/>
    <property type="match status" value="1"/>
</dbReference>
<dbReference type="SUPFAM" id="SSF55326">
    <property type="entry name" value="PurM N-terminal domain-like"/>
    <property type="match status" value="1"/>
</dbReference>
<organism evidence="4 5">
    <name type="scientific">Natronosalvus rutilus</name>
    <dbReference type="NCBI Taxonomy" id="2953753"/>
    <lineage>
        <taxon>Archaea</taxon>
        <taxon>Methanobacteriati</taxon>
        <taxon>Methanobacteriota</taxon>
        <taxon>Stenosarchaea group</taxon>
        <taxon>Halobacteria</taxon>
        <taxon>Halobacteriales</taxon>
        <taxon>Natrialbaceae</taxon>
        <taxon>Natronosalvus</taxon>
    </lineage>
</organism>
<protein>
    <submittedName>
        <fullName evidence="4">AIR synthase family protein</fullName>
    </submittedName>
</protein>
<sequence length="348" mass="36112">MTDPSRDPALGKIDRTVFERQIAPRLGADRNDVVLGPTHGVDFGVLDVGGRAVVVATDPVSILPDLGLERAARFALDVVLTDVAVSGISPSHLSISFTLPPEMTDEQFAIVWEAIHEECVDLGIAIAAGHTARYAGISYSWVGGATVLGVGNREAVVRPDGARPGDALLLTTGPAVEAVALLSSLFGDQIDVSDAVLEDARACLDDSFAVRDALTAAATAPVHAMHDVTEGGLAGALVEMSEGSGTRFEIDRSAVPVRPAVQAVCEALEMDPWRATSCGSLVIAVDPGDVSPVVEALEARGTTVAEIGRVEAVDGPSGTDSEVRVGGAVLEHPGVDSSWAAFERFAEY</sequence>
<dbReference type="PIRSF" id="PIRSF005644">
    <property type="entry name" value="Hdrgns_mtr_HypE"/>
    <property type="match status" value="1"/>
</dbReference>
<dbReference type="InterPro" id="IPR010918">
    <property type="entry name" value="PurM-like_C_dom"/>
</dbReference>
<proteinExistence type="inferred from homology"/>
<dbReference type="PANTHER" id="PTHR30303:SF4">
    <property type="entry name" value="HYDROGENASE EXPRESSION_FORMATION PROTEIN HYPE"/>
    <property type="match status" value="1"/>
</dbReference>
<evidence type="ECO:0000259" key="2">
    <source>
        <dbReference type="Pfam" id="PF00586"/>
    </source>
</evidence>
<comment type="similarity">
    <text evidence="1">Belongs to the HypE family.</text>
</comment>
<feature type="domain" description="PurM-like N-terminal" evidence="2">
    <location>
        <begin position="42"/>
        <end position="139"/>
    </location>
</feature>
<evidence type="ECO:0000256" key="1">
    <source>
        <dbReference type="ARBA" id="ARBA00006243"/>
    </source>
</evidence>
<dbReference type="AlphaFoldDB" id="A0A9E7SWF4"/>
<dbReference type="GO" id="GO:0051604">
    <property type="term" value="P:protein maturation"/>
    <property type="evidence" value="ECO:0007669"/>
    <property type="project" value="TreeGrafter"/>
</dbReference>
<dbReference type="SUPFAM" id="SSF56042">
    <property type="entry name" value="PurM C-terminal domain-like"/>
    <property type="match status" value="1"/>
</dbReference>
<evidence type="ECO:0000313" key="4">
    <source>
        <dbReference type="EMBL" id="UTF55450.1"/>
    </source>
</evidence>
<reference evidence="4" key="1">
    <citation type="submission" date="2022-06" db="EMBL/GenBank/DDBJ databases">
        <title>Diverse halophilic archaea isolated from saline environments.</title>
        <authorList>
            <person name="Cui H.-L."/>
        </authorList>
    </citation>
    <scope>NUCLEOTIDE SEQUENCE</scope>
    <source>
        <strain evidence="4">WLHS1</strain>
    </source>
</reference>
<dbReference type="GeneID" id="73289858"/>
<dbReference type="CDD" id="cd06061">
    <property type="entry name" value="PurM-like1"/>
    <property type="match status" value="1"/>
</dbReference>
<dbReference type="Proteomes" id="UP001056855">
    <property type="component" value="Chromosome"/>
</dbReference>
<evidence type="ECO:0000259" key="3">
    <source>
        <dbReference type="Pfam" id="PF02769"/>
    </source>
</evidence>
<dbReference type="Gene3D" id="3.30.1330.10">
    <property type="entry name" value="PurM-like, N-terminal domain"/>
    <property type="match status" value="1"/>
</dbReference>
<dbReference type="InterPro" id="IPR011854">
    <property type="entry name" value="HypE"/>
</dbReference>
<dbReference type="PANTHER" id="PTHR30303">
    <property type="entry name" value="HYDROGENASE ISOENZYMES FORMATION PROTEIN HYPE"/>
    <property type="match status" value="1"/>
</dbReference>
<keyword evidence="5" id="KW-1185">Reference proteome</keyword>
<gene>
    <name evidence="4" type="ORF">NGM29_07390</name>
</gene>
<dbReference type="InterPro" id="IPR036676">
    <property type="entry name" value="PurM-like_C_sf"/>
</dbReference>
<feature type="domain" description="PurM-like C-terminal" evidence="3">
    <location>
        <begin position="163"/>
        <end position="317"/>
    </location>
</feature>
<dbReference type="InterPro" id="IPR016188">
    <property type="entry name" value="PurM-like_N"/>
</dbReference>